<dbReference type="SMART" id="SM00086">
    <property type="entry name" value="PAC"/>
    <property type="match status" value="1"/>
</dbReference>
<keyword evidence="20" id="KW-1185">Reference proteome</keyword>
<evidence type="ECO:0000256" key="10">
    <source>
        <dbReference type="ARBA" id="ARBA00022737"/>
    </source>
</evidence>
<organism evidence="19 20">
    <name type="scientific">Microvirga guangxiensis</name>
    <dbReference type="NCBI Taxonomy" id="549386"/>
    <lineage>
        <taxon>Bacteria</taxon>
        <taxon>Pseudomonadati</taxon>
        <taxon>Pseudomonadota</taxon>
        <taxon>Alphaproteobacteria</taxon>
        <taxon>Hyphomicrobiales</taxon>
        <taxon>Methylobacteriaceae</taxon>
        <taxon>Microvirga</taxon>
    </lineage>
</organism>
<keyword evidence="7" id="KW-0285">Flavoprotein</keyword>
<evidence type="ECO:0000256" key="15">
    <source>
        <dbReference type="ARBA" id="ARBA00023026"/>
    </source>
</evidence>
<dbReference type="Gene3D" id="3.30.565.10">
    <property type="entry name" value="Histidine kinase-like ATPase, C-terminal domain"/>
    <property type="match status" value="1"/>
</dbReference>
<dbReference type="NCBIfam" id="TIGR00229">
    <property type="entry name" value="sensory_box"/>
    <property type="match status" value="1"/>
</dbReference>
<sequence length="489" mass="54374">MSPARPWAFGLDEIRLRDGIEDLGPEALAEILENVPVAVVVTYGYPPRFAFANKLFRSSFGAPDADFTGRTTFEVMGEVYTPVLQDLRHRAFTTGEPQELREVPLTLAPEQVSYWDVKILPIRNTSHQIKGVLALAANVTERAKARDAADRQAHEVDLFHERLTLAVEAAEMGMWDWTAASGTIYWSDRYRQIFGISPDTPLTHELWLSFIHPDDREWVRKKVDALNDPASGGRLQMDYRIIHPDGDIRWISCRGRMLYTSESGTPKPLRLLGTMLDVTERRKNEEARQLLAKELDHRVKNLFAMANAMVTMTARTATSTKDMADALHGRLNALAKAHELIRPAVAEDSPVEGETTVAEIVRTILAPHRDFGLPARVLIECAPISVGAKAATSLTLVLHELTTNASKYGSLSVAHGHLTITCWQDGEMMSLVWQETDGPPIQSEPAAKGFGSQLARKSVTDQLGGTLQCDWRAEGLRVDLQIPLSQLSR</sequence>
<keyword evidence="8" id="KW-0288">FMN</keyword>
<evidence type="ECO:0000256" key="3">
    <source>
        <dbReference type="ARBA" id="ARBA00021740"/>
    </source>
</evidence>
<keyword evidence="4" id="KW-0600">Photoreceptor protein</keyword>
<dbReference type="PANTHER" id="PTHR41523:SF8">
    <property type="entry name" value="ETHYLENE RESPONSE SENSOR PROTEIN"/>
    <property type="match status" value="1"/>
</dbReference>
<dbReference type="GO" id="GO:0009881">
    <property type="term" value="F:photoreceptor activity"/>
    <property type="evidence" value="ECO:0007669"/>
    <property type="project" value="UniProtKB-KW"/>
</dbReference>
<dbReference type="InterPro" id="IPR000014">
    <property type="entry name" value="PAS"/>
</dbReference>
<keyword evidence="12" id="KW-0418">Kinase</keyword>
<dbReference type="GO" id="GO:0004673">
    <property type="term" value="F:protein histidine kinase activity"/>
    <property type="evidence" value="ECO:0007669"/>
    <property type="project" value="UniProtKB-EC"/>
</dbReference>
<protein>
    <recommendedName>
        <fullName evidence="3">Blue-light-activated histidine kinase</fullName>
        <ecNumber evidence="2">2.7.13.3</ecNumber>
    </recommendedName>
</protein>
<dbReference type="GO" id="GO:0005524">
    <property type="term" value="F:ATP binding"/>
    <property type="evidence" value="ECO:0007669"/>
    <property type="project" value="UniProtKB-KW"/>
</dbReference>
<dbReference type="SMART" id="SM00091">
    <property type="entry name" value="PAS"/>
    <property type="match status" value="2"/>
</dbReference>
<dbReference type="PROSITE" id="PS50113">
    <property type="entry name" value="PAC"/>
    <property type="match status" value="1"/>
</dbReference>
<evidence type="ECO:0000259" key="17">
    <source>
        <dbReference type="PROSITE" id="PS50112"/>
    </source>
</evidence>
<feature type="domain" description="PAS" evidence="17">
    <location>
        <begin position="159"/>
        <end position="233"/>
    </location>
</feature>
<keyword evidence="14" id="KW-0157">Chromophore</keyword>
<keyword evidence="5" id="KW-0597">Phosphoprotein</keyword>
<evidence type="ECO:0000259" key="18">
    <source>
        <dbReference type="PROSITE" id="PS50113"/>
    </source>
</evidence>
<dbReference type="SMART" id="SM00911">
    <property type="entry name" value="HWE_HK"/>
    <property type="match status" value="1"/>
</dbReference>
<dbReference type="CDD" id="cd00130">
    <property type="entry name" value="PAS"/>
    <property type="match status" value="1"/>
</dbReference>
<dbReference type="InterPro" id="IPR036890">
    <property type="entry name" value="HATPase_C_sf"/>
</dbReference>
<dbReference type="Pfam" id="PF08447">
    <property type="entry name" value="PAS_3"/>
    <property type="match status" value="1"/>
</dbReference>
<reference evidence="19 20" key="1">
    <citation type="submission" date="2016-10" db="EMBL/GenBank/DDBJ databases">
        <authorList>
            <person name="de Groot N.N."/>
        </authorList>
    </citation>
    <scope>NUCLEOTIDE SEQUENCE [LARGE SCALE GENOMIC DNA]</scope>
    <source>
        <strain evidence="19 20">CGMCC 1.7666</strain>
    </source>
</reference>
<dbReference type="RefSeq" id="WP_175493787.1">
    <property type="nucleotide sequence ID" value="NZ_FMVJ01000003.1"/>
</dbReference>
<keyword evidence="9" id="KW-0808">Transferase</keyword>
<keyword evidence="11" id="KW-0547">Nucleotide-binding</keyword>
<evidence type="ECO:0000256" key="11">
    <source>
        <dbReference type="ARBA" id="ARBA00022741"/>
    </source>
</evidence>
<dbReference type="InterPro" id="IPR011102">
    <property type="entry name" value="Sig_transdc_His_kinase_HWE"/>
</dbReference>
<dbReference type="SUPFAM" id="SSF55785">
    <property type="entry name" value="PYP-like sensor domain (PAS domain)"/>
    <property type="match status" value="2"/>
</dbReference>
<dbReference type="InterPro" id="IPR001610">
    <property type="entry name" value="PAC"/>
</dbReference>
<proteinExistence type="predicted"/>
<evidence type="ECO:0000313" key="19">
    <source>
        <dbReference type="EMBL" id="SCY29833.1"/>
    </source>
</evidence>
<dbReference type="Gene3D" id="3.30.450.20">
    <property type="entry name" value="PAS domain"/>
    <property type="match status" value="2"/>
</dbReference>
<dbReference type="AlphaFoldDB" id="A0A1G5ES85"/>
<name>A0A1G5ES85_9HYPH</name>
<evidence type="ECO:0000256" key="6">
    <source>
        <dbReference type="ARBA" id="ARBA00022606"/>
    </source>
</evidence>
<dbReference type="Gene3D" id="2.10.70.100">
    <property type="match status" value="1"/>
</dbReference>
<dbReference type="STRING" id="549386.SAMN02927923_01090"/>
<evidence type="ECO:0000256" key="13">
    <source>
        <dbReference type="ARBA" id="ARBA00022840"/>
    </source>
</evidence>
<keyword evidence="16" id="KW-0675">Receptor</keyword>
<comment type="catalytic activity">
    <reaction evidence="1">
        <text>ATP + protein L-histidine = ADP + protein N-phospho-L-histidine.</text>
        <dbReference type="EC" id="2.7.13.3"/>
    </reaction>
</comment>
<dbReference type="InterPro" id="IPR000700">
    <property type="entry name" value="PAS-assoc_C"/>
</dbReference>
<dbReference type="PANTHER" id="PTHR41523">
    <property type="entry name" value="TWO-COMPONENT SYSTEM SENSOR PROTEIN"/>
    <property type="match status" value="1"/>
</dbReference>
<evidence type="ECO:0000256" key="12">
    <source>
        <dbReference type="ARBA" id="ARBA00022777"/>
    </source>
</evidence>
<dbReference type="SUPFAM" id="SSF55874">
    <property type="entry name" value="ATPase domain of HSP90 chaperone/DNA topoisomerase II/histidine kinase"/>
    <property type="match status" value="1"/>
</dbReference>
<keyword evidence="15" id="KW-0843">Virulence</keyword>
<feature type="domain" description="PAC" evidence="18">
    <location>
        <begin position="235"/>
        <end position="290"/>
    </location>
</feature>
<dbReference type="EMBL" id="FMVJ01000003">
    <property type="protein sequence ID" value="SCY29833.1"/>
    <property type="molecule type" value="Genomic_DNA"/>
</dbReference>
<evidence type="ECO:0000256" key="2">
    <source>
        <dbReference type="ARBA" id="ARBA00012438"/>
    </source>
</evidence>
<evidence type="ECO:0000256" key="8">
    <source>
        <dbReference type="ARBA" id="ARBA00022643"/>
    </source>
</evidence>
<dbReference type="InterPro" id="IPR013656">
    <property type="entry name" value="PAS_4"/>
</dbReference>
<evidence type="ECO:0000256" key="4">
    <source>
        <dbReference type="ARBA" id="ARBA00022543"/>
    </source>
</evidence>
<keyword evidence="6" id="KW-0716">Sensory transduction</keyword>
<evidence type="ECO:0000256" key="14">
    <source>
        <dbReference type="ARBA" id="ARBA00022991"/>
    </source>
</evidence>
<dbReference type="InterPro" id="IPR013655">
    <property type="entry name" value="PAS_fold_3"/>
</dbReference>
<accession>A0A1G5ES85</accession>
<gene>
    <name evidence="19" type="ORF">SAMN02927923_01090</name>
</gene>
<evidence type="ECO:0000313" key="20">
    <source>
        <dbReference type="Proteomes" id="UP000199569"/>
    </source>
</evidence>
<dbReference type="Pfam" id="PF07536">
    <property type="entry name" value="HWE_HK"/>
    <property type="match status" value="1"/>
</dbReference>
<keyword evidence="13" id="KW-0067">ATP-binding</keyword>
<dbReference type="Proteomes" id="UP000199569">
    <property type="component" value="Unassembled WGS sequence"/>
</dbReference>
<evidence type="ECO:0000256" key="1">
    <source>
        <dbReference type="ARBA" id="ARBA00000085"/>
    </source>
</evidence>
<evidence type="ECO:0000256" key="9">
    <source>
        <dbReference type="ARBA" id="ARBA00022679"/>
    </source>
</evidence>
<dbReference type="InterPro" id="IPR035965">
    <property type="entry name" value="PAS-like_dom_sf"/>
</dbReference>
<dbReference type="Pfam" id="PF08448">
    <property type="entry name" value="PAS_4"/>
    <property type="match status" value="1"/>
</dbReference>
<dbReference type="EC" id="2.7.13.3" evidence="2"/>
<evidence type="ECO:0000256" key="16">
    <source>
        <dbReference type="ARBA" id="ARBA00023170"/>
    </source>
</evidence>
<evidence type="ECO:0000256" key="7">
    <source>
        <dbReference type="ARBA" id="ARBA00022630"/>
    </source>
</evidence>
<dbReference type="PROSITE" id="PS50112">
    <property type="entry name" value="PAS"/>
    <property type="match status" value="1"/>
</dbReference>
<keyword evidence="10" id="KW-0677">Repeat</keyword>
<evidence type="ECO:0000256" key="5">
    <source>
        <dbReference type="ARBA" id="ARBA00022553"/>
    </source>
</evidence>